<dbReference type="InterPro" id="IPR027417">
    <property type="entry name" value="P-loop_NTPase"/>
</dbReference>
<dbReference type="AlphaFoldDB" id="A0A061RD63"/>
<dbReference type="InterPro" id="IPR052583">
    <property type="entry name" value="ATP-helicase/E3_Ub-Ligase"/>
</dbReference>
<accession>A0A061RD63</accession>
<dbReference type="Gene3D" id="3.40.50.10810">
    <property type="entry name" value="Tandem AAA-ATPase domain"/>
    <property type="match status" value="1"/>
</dbReference>
<protein>
    <submittedName>
        <fullName evidence="2">E3 ubiquitin-protein ligase SHPRH</fullName>
    </submittedName>
</protein>
<feature type="domain" description="SNF2 N-terminal" evidence="1">
    <location>
        <begin position="1"/>
        <end position="223"/>
    </location>
</feature>
<dbReference type="GO" id="GO:0005524">
    <property type="term" value="F:ATP binding"/>
    <property type="evidence" value="ECO:0007669"/>
    <property type="project" value="InterPro"/>
</dbReference>
<name>A0A061RD63_9CHLO</name>
<proteinExistence type="predicted"/>
<reference evidence="2" key="1">
    <citation type="submission" date="2014-05" db="EMBL/GenBank/DDBJ databases">
        <title>The transcriptome of the halophilic microalga Tetraselmis sp. GSL018 isolated from the Great Salt Lake, Utah.</title>
        <authorList>
            <person name="Jinkerson R.E."/>
            <person name="D'Adamo S."/>
            <person name="Posewitz M.C."/>
        </authorList>
    </citation>
    <scope>NUCLEOTIDE SEQUENCE</scope>
    <source>
        <strain evidence="2">GSL018</strain>
    </source>
</reference>
<dbReference type="Pfam" id="PF00176">
    <property type="entry name" value="SNF2-rel_dom"/>
    <property type="match status" value="1"/>
</dbReference>
<evidence type="ECO:0000259" key="1">
    <source>
        <dbReference type="Pfam" id="PF00176"/>
    </source>
</evidence>
<dbReference type="PANTHER" id="PTHR45865:SF1">
    <property type="entry name" value="E3 UBIQUITIN-PROTEIN LIGASE SHPRH"/>
    <property type="match status" value="1"/>
</dbReference>
<evidence type="ECO:0000313" key="2">
    <source>
        <dbReference type="EMBL" id="JAC70902.1"/>
    </source>
</evidence>
<dbReference type="SUPFAM" id="SSF52540">
    <property type="entry name" value="P-loop containing nucleoside triphosphate hydrolases"/>
    <property type="match status" value="1"/>
</dbReference>
<organism evidence="2">
    <name type="scientific">Tetraselmis sp. GSL018</name>
    <dbReference type="NCBI Taxonomy" id="582737"/>
    <lineage>
        <taxon>Eukaryota</taxon>
        <taxon>Viridiplantae</taxon>
        <taxon>Chlorophyta</taxon>
        <taxon>core chlorophytes</taxon>
        <taxon>Chlorodendrophyceae</taxon>
        <taxon>Chlorodendrales</taxon>
        <taxon>Chlorodendraceae</taxon>
        <taxon>Tetraselmis</taxon>
    </lineage>
</organism>
<dbReference type="EMBL" id="GBEZ01015243">
    <property type="protein sequence ID" value="JAC70902.1"/>
    <property type="molecule type" value="Transcribed_RNA"/>
</dbReference>
<gene>
    <name evidence="2" type="primary">SHPRH</name>
    <name evidence="2" type="ORF">TSPGSL018_3121</name>
</gene>
<dbReference type="InterPro" id="IPR038718">
    <property type="entry name" value="SNF2-like_sf"/>
</dbReference>
<dbReference type="PANTHER" id="PTHR45865">
    <property type="entry name" value="E3 UBIQUITIN-PROTEIN LIGASE SHPRH FAMILY MEMBER"/>
    <property type="match status" value="1"/>
</dbReference>
<dbReference type="InterPro" id="IPR000330">
    <property type="entry name" value="SNF2_N"/>
</dbReference>
<sequence>MGLGKTVEVISLLLSRPPPAGPWDCQDSGHAEARAGTLIVTPQPLLRQWRAELSNHSPQLKVTEYHGLKHLSEALSQAMSSKRPRKNQGLDLDEFARETAAVMENNLPELSRLMIERFARADVVLTTYPVFTDEVHYASPSGDAGRKLRHEKKFPVPQSPLLRVLWWRTVMDEAQMAGSQISSVARMAQRLRSVHSWAVTGTPIGPRGEDDLVDLLRLLRVDTAPWRSGLPEGLPMVQADPPPGLRADHVEELKGAGRR</sequence>